<reference evidence="1" key="1">
    <citation type="journal article" date="2020" name="Nature">
        <title>Giant virus diversity and host interactions through global metagenomics.</title>
        <authorList>
            <person name="Schulz F."/>
            <person name="Roux S."/>
            <person name="Paez-Espino D."/>
            <person name="Jungbluth S."/>
            <person name="Walsh D.A."/>
            <person name="Denef V.J."/>
            <person name="McMahon K.D."/>
            <person name="Konstantinidis K.T."/>
            <person name="Eloe-Fadrosh E.A."/>
            <person name="Kyrpides N.C."/>
            <person name="Woyke T."/>
        </authorList>
    </citation>
    <scope>NUCLEOTIDE SEQUENCE</scope>
    <source>
        <strain evidence="1">GVMAG-S-1101182-85</strain>
    </source>
</reference>
<organism evidence="1">
    <name type="scientific">viral metagenome</name>
    <dbReference type="NCBI Taxonomy" id="1070528"/>
    <lineage>
        <taxon>unclassified sequences</taxon>
        <taxon>metagenomes</taxon>
        <taxon>organismal metagenomes</taxon>
    </lineage>
</organism>
<protein>
    <submittedName>
        <fullName evidence="1">Uncharacterized protein</fullName>
    </submittedName>
</protein>
<proteinExistence type="predicted"/>
<accession>A0A6C0K8U2</accession>
<dbReference type="AlphaFoldDB" id="A0A6C0K8U2"/>
<name>A0A6C0K8U2_9ZZZZ</name>
<evidence type="ECO:0000313" key="1">
    <source>
        <dbReference type="EMBL" id="QHU14129.1"/>
    </source>
</evidence>
<sequence>MYGTQVTVVPKQDQLATLAEWESIDHYRSLIGMSPINTKARQYPYIPSNETNPSSFLLVSSVPIQGPLQLIYMDGLSDAGLPHTRGTKGIALPVFDLWNPNGKTMTHELVHLSQKQYPERWFKWYMKYWGFRQATTEERRSVPVKWMDRRRLNPDRLIDEFVVWKNQYIPLSVFTSEETPDLRYCKRGFWDLKMTQWTWEAPPGWSEVFSTGFNDEHPHEIAAHWIDGSAGTARKDFFRLNPI</sequence>
<dbReference type="EMBL" id="MN740831">
    <property type="protein sequence ID" value="QHU14129.1"/>
    <property type="molecule type" value="Genomic_DNA"/>
</dbReference>